<sequence length="113" mass="12337">MAGSDARASSQSLKGPIDGFSCLIPFIDSPTMSNSMLAVHPGPPPKLLRNKEYEALWRAYWVDMLLLDPKAVVTATMVLERPDGKSERFYCTVSATEVVKSHPGHHLSSSPPL</sequence>
<protein>
    <submittedName>
        <fullName evidence="1">(rape) hypothetical protein</fullName>
    </submittedName>
</protein>
<name>A0A816IU53_BRANA</name>
<dbReference type="EMBL" id="HG994373">
    <property type="protein sequence ID" value="CAF1721373.1"/>
    <property type="molecule type" value="Genomic_DNA"/>
</dbReference>
<gene>
    <name evidence="1" type="ORF">DARMORV10_C09P17820.1</name>
</gene>
<dbReference type="Proteomes" id="UP001295469">
    <property type="component" value="Chromosome C09"/>
</dbReference>
<proteinExistence type="predicted"/>
<dbReference type="AlphaFoldDB" id="A0A816IU53"/>
<reference evidence="1" key="1">
    <citation type="submission" date="2021-01" db="EMBL/GenBank/DDBJ databases">
        <authorList>
            <consortium name="Genoscope - CEA"/>
            <person name="William W."/>
        </authorList>
    </citation>
    <scope>NUCLEOTIDE SEQUENCE</scope>
</reference>
<organism evidence="1">
    <name type="scientific">Brassica napus</name>
    <name type="common">Rape</name>
    <dbReference type="NCBI Taxonomy" id="3708"/>
    <lineage>
        <taxon>Eukaryota</taxon>
        <taxon>Viridiplantae</taxon>
        <taxon>Streptophyta</taxon>
        <taxon>Embryophyta</taxon>
        <taxon>Tracheophyta</taxon>
        <taxon>Spermatophyta</taxon>
        <taxon>Magnoliopsida</taxon>
        <taxon>eudicotyledons</taxon>
        <taxon>Gunneridae</taxon>
        <taxon>Pentapetalae</taxon>
        <taxon>rosids</taxon>
        <taxon>malvids</taxon>
        <taxon>Brassicales</taxon>
        <taxon>Brassicaceae</taxon>
        <taxon>Brassiceae</taxon>
        <taxon>Brassica</taxon>
    </lineage>
</organism>
<accession>A0A816IU53</accession>
<evidence type="ECO:0000313" key="1">
    <source>
        <dbReference type="EMBL" id="CAF1721373.1"/>
    </source>
</evidence>